<name>A0A9N9CUM8_9GLOM</name>
<dbReference type="OrthoDB" id="10468370at2759"/>
<keyword evidence="2" id="KW-1185">Reference proteome</keyword>
<gene>
    <name evidence="1" type="ORF">AGERDE_LOCUS9821</name>
</gene>
<dbReference type="EMBL" id="CAJVPL010002626">
    <property type="protein sequence ID" value="CAG8615753.1"/>
    <property type="molecule type" value="Genomic_DNA"/>
</dbReference>
<reference evidence="1" key="1">
    <citation type="submission" date="2021-06" db="EMBL/GenBank/DDBJ databases">
        <authorList>
            <person name="Kallberg Y."/>
            <person name="Tangrot J."/>
            <person name="Rosling A."/>
        </authorList>
    </citation>
    <scope>NUCLEOTIDE SEQUENCE</scope>
    <source>
        <strain evidence="1">MT106</strain>
    </source>
</reference>
<organism evidence="1 2">
    <name type="scientific">Ambispora gerdemannii</name>
    <dbReference type="NCBI Taxonomy" id="144530"/>
    <lineage>
        <taxon>Eukaryota</taxon>
        <taxon>Fungi</taxon>
        <taxon>Fungi incertae sedis</taxon>
        <taxon>Mucoromycota</taxon>
        <taxon>Glomeromycotina</taxon>
        <taxon>Glomeromycetes</taxon>
        <taxon>Archaeosporales</taxon>
        <taxon>Ambisporaceae</taxon>
        <taxon>Ambispora</taxon>
    </lineage>
</organism>
<accession>A0A9N9CUM8</accession>
<dbReference type="AlphaFoldDB" id="A0A9N9CUM8"/>
<proteinExistence type="predicted"/>
<comment type="caution">
    <text evidence="1">The sequence shown here is derived from an EMBL/GenBank/DDBJ whole genome shotgun (WGS) entry which is preliminary data.</text>
</comment>
<protein>
    <submittedName>
        <fullName evidence="1">3513_t:CDS:1</fullName>
    </submittedName>
</protein>
<evidence type="ECO:0000313" key="1">
    <source>
        <dbReference type="EMBL" id="CAG8615753.1"/>
    </source>
</evidence>
<sequence>MSDTQSKIDSLQELNSQLIATISGLRKENTENPNAEFSDNQDSSINNPLDALPETETNITTEESNVQHFLPLTSNACGSMIKISSQVSDPSTLKANISIPPTKKASLKIKVNELSTSQPNNTIPEKQNNPAHDRVYFRNKILGQYLDI</sequence>
<evidence type="ECO:0000313" key="2">
    <source>
        <dbReference type="Proteomes" id="UP000789831"/>
    </source>
</evidence>
<dbReference type="Proteomes" id="UP000789831">
    <property type="component" value="Unassembled WGS sequence"/>
</dbReference>